<sequence>MKSLDSAAGGVPGAFPGDDLDKSEGKDALSASNDAPRDATKEDAPKSAESADPFGGHDEAKAKADFENAFAAFTTAKNQSKPSPEANKSSAFDSEFPPISELERDDDEESDSSSDNGGFADNFTPASPPAKSFGEKAATGESPGATHAAPATASPQPAQGANSPQEPKAPSTEQPSSPATVTETTAQKSSVDDIFGAAATGAAPASQQPAPSNPPQAKSGFEDLDSDFEGLEDAKEGSADEDFANISRSGLDDFNPVFDSSPPGSQTKTESTAFGNESFDFISASSTGPAQPAAGANQQKAPEAHDWDAIFSGLDSPSATATQPATADKPAGGDAHPGQQALNRTLSTESEHDDPILKSLTGMGYKRPEALDALEKYDYDLDKAANFLASRS</sequence>
<keyword evidence="4" id="KW-1185">Reference proteome</keyword>
<feature type="compositionally biased region" description="Basic and acidic residues" evidence="1">
    <location>
        <begin position="35"/>
        <end position="46"/>
    </location>
</feature>
<dbReference type="CDD" id="cd14270">
    <property type="entry name" value="UBA"/>
    <property type="match status" value="1"/>
</dbReference>
<dbReference type="Gene3D" id="1.10.8.10">
    <property type="entry name" value="DNA helicase RuvA subunit, C-terminal domain"/>
    <property type="match status" value="1"/>
</dbReference>
<feature type="compositionally biased region" description="Low complexity" evidence="1">
    <location>
        <begin position="289"/>
        <end position="301"/>
    </location>
</feature>
<dbReference type="SMART" id="SM00165">
    <property type="entry name" value="UBA"/>
    <property type="match status" value="1"/>
</dbReference>
<feature type="compositionally biased region" description="Low complexity" evidence="1">
    <location>
        <begin position="316"/>
        <end position="327"/>
    </location>
</feature>
<organism evidence="3 4">
    <name type="scientific">Fusarium austroafricanum</name>
    <dbReference type="NCBI Taxonomy" id="2364996"/>
    <lineage>
        <taxon>Eukaryota</taxon>
        <taxon>Fungi</taxon>
        <taxon>Dikarya</taxon>
        <taxon>Ascomycota</taxon>
        <taxon>Pezizomycotina</taxon>
        <taxon>Sordariomycetes</taxon>
        <taxon>Hypocreomycetidae</taxon>
        <taxon>Hypocreales</taxon>
        <taxon>Nectriaceae</taxon>
        <taxon>Fusarium</taxon>
        <taxon>Fusarium concolor species complex</taxon>
    </lineage>
</organism>
<name>A0A8H4K652_9HYPO</name>
<comment type="caution">
    <text evidence="3">The sequence shown here is derived from an EMBL/GenBank/DDBJ whole genome shotgun (WGS) entry which is preliminary data.</text>
</comment>
<dbReference type="OrthoDB" id="524326at2759"/>
<feature type="compositionally biased region" description="Acidic residues" evidence="1">
    <location>
        <begin position="222"/>
        <end position="231"/>
    </location>
</feature>
<dbReference type="Proteomes" id="UP000605986">
    <property type="component" value="Unassembled WGS sequence"/>
</dbReference>
<protein>
    <recommendedName>
        <fullName evidence="2">UBA domain-containing protein</fullName>
    </recommendedName>
</protein>
<evidence type="ECO:0000313" key="4">
    <source>
        <dbReference type="Proteomes" id="UP000605986"/>
    </source>
</evidence>
<feature type="compositionally biased region" description="Acidic residues" evidence="1">
    <location>
        <begin position="103"/>
        <end position="112"/>
    </location>
</feature>
<dbReference type="SUPFAM" id="SSF46934">
    <property type="entry name" value="UBA-like"/>
    <property type="match status" value="1"/>
</dbReference>
<proteinExistence type="predicted"/>
<dbReference type="PROSITE" id="PS50030">
    <property type="entry name" value="UBA"/>
    <property type="match status" value="1"/>
</dbReference>
<feature type="compositionally biased region" description="Low complexity" evidence="1">
    <location>
        <begin position="142"/>
        <end position="161"/>
    </location>
</feature>
<dbReference type="AlphaFoldDB" id="A0A8H4K652"/>
<evidence type="ECO:0000259" key="2">
    <source>
        <dbReference type="PROSITE" id="PS50030"/>
    </source>
</evidence>
<evidence type="ECO:0000256" key="1">
    <source>
        <dbReference type="SAM" id="MobiDB-lite"/>
    </source>
</evidence>
<feature type="compositionally biased region" description="Polar residues" evidence="1">
    <location>
        <begin position="262"/>
        <end position="275"/>
    </location>
</feature>
<accession>A0A8H4K652</accession>
<reference evidence="3" key="1">
    <citation type="submission" date="2020-01" db="EMBL/GenBank/DDBJ databases">
        <title>Identification and distribution of gene clusters putatively required for synthesis of sphingolipid metabolism inhibitors in phylogenetically diverse species of the filamentous fungus Fusarium.</title>
        <authorList>
            <person name="Kim H.-S."/>
            <person name="Busman M."/>
            <person name="Brown D.W."/>
            <person name="Divon H."/>
            <person name="Uhlig S."/>
            <person name="Proctor R.H."/>
        </authorList>
    </citation>
    <scope>NUCLEOTIDE SEQUENCE</scope>
    <source>
        <strain evidence="3">NRRL 53441</strain>
    </source>
</reference>
<feature type="domain" description="UBA" evidence="2">
    <location>
        <begin position="351"/>
        <end position="391"/>
    </location>
</feature>
<feature type="compositionally biased region" description="Polar residues" evidence="1">
    <location>
        <begin position="75"/>
        <end position="92"/>
    </location>
</feature>
<feature type="compositionally biased region" description="Polar residues" evidence="1">
    <location>
        <begin position="171"/>
        <end position="189"/>
    </location>
</feature>
<gene>
    <name evidence="3" type="ORF">F53441_10828</name>
</gene>
<dbReference type="EMBL" id="JAADJG010000524">
    <property type="protein sequence ID" value="KAF4445447.1"/>
    <property type="molecule type" value="Genomic_DNA"/>
</dbReference>
<feature type="compositionally biased region" description="Basic and acidic residues" evidence="1">
    <location>
        <begin position="55"/>
        <end position="66"/>
    </location>
</feature>
<dbReference type="InterPro" id="IPR009060">
    <property type="entry name" value="UBA-like_sf"/>
</dbReference>
<feature type="compositionally biased region" description="Low complexity" evidence="1">
    <location>
        <begin position="197"/>
        <end position="219"/>
    </location>
</feature>
<evidence type="ECO:0000313" key="3">
    <source>
        <dbReference type="EMBL" id="KAF4445447.1"/>
    </source>
</evidence>
<feature type="region of interest" description="Disordered" evidence="1">
    <location>
        <begin position="1"/>
        <end position="365"/>
    </location>
</feature>
<dbReference type="InterPro" id="IPR015940">
    <property type="entry name" value="UBA"/>
</dbReference>